<dbReference type="CDD" id="cd00293">
    <property type="entry name" value="USP-like"/>
    <property type="match status" value="1"/>
</dbReference>
<dbReference type="SUPFAM" id="SSF52402">
    <property type="entry name" value="Adenine nucleotide alpha hydrolases-like"/>
    <property type="match status" value="1"/>
</dbReference>
<sequence>MMLAICSRMVVPYDHSNSSKKALEMAMTLAAQDEKIEVNVLMVIQPEIPAASLAMTPLLPRLELQHEGAQEIRKEIEQKLESLPNKTRTYVLDGDPAQVIEEFARVNDADFIVIGSRGLSGLKEMFLGSVSNHVLHKATCPVLVVK</sequence>
<feature type="domain" description="UspA" evidence="2">
    <location>
        <begin position="8"/>
        <end position="146"/>
    </location>
</feature>
<dbReference type="InterPro" id="IPR006016">
    <property type="entry name" value="UspA"/>
</dbReference>
<dbReference type="Pfam" id="PF00582">
    <property type="entry name" value="Usp"/>
    <property type="match status" value="1"/>
</dbReference>
<dbReference type="PANTHER" id="PTHR46268">
    <property type="entry name" value="STRESS RESPONSE PROTEIN NHAX"/>
    <property type="match status" value="1"/>
</dbReference>
<evidence type="ECO:0000259" key="2">
    <source>
        <dbReference type="Pfam" id="PF00582"/>
    </source>
</evidence>
<dbReference type="Gene3D" id="3.40.50.620">
    <property type="entry name" value="HUPs"/>
    <property type="match status" value="1"/>
</dbReference>
<dbReference type="PANTHER" id="PTHR46268:SF6">
    <property type="entry name" value="UNIVERSAL STRESS PROTEIN UP12"/>
    <property type="match status" value="1"/>
</dbReference>
<dbReference type="AlphaFoldDB" id="A0A1H8IQB4"/>
<reference evidence="4" key="1">
    <citation type="submission" date="2016-10" db="EMBL/GenBank/DDBJ databases">
        <authorList>
            <person name="Varghese N."/>
            <person name="Submissions S."/>
        </authorList>
    </citation>
    <scope>NUCLEOTIDE SEQUENCE [LARGE SCALE GENOMIC DNA]</scope>
    <source>
        <strain evidence="4">B48,IBRC-M 10115,DSM 25386,CECT 8001</strain>
    </source>
</reference>
<evidence type="ECO:0000256" key="1">
    <source>
        <dbReference type="ARBA" id="ARBA00008791"/>
    </source>
</evidence>
<evidence type="ECO:0000313" key="4">
    <source>
        <dbReference type="Proteomes" id="UP000198553"/>
    </source>
</evidence>
<proteinExistence type="inferred from homology"/>
<keyword evidence="4" id="KW-1185">Reference proteome</keyword>
<protein>
    <submittedName>
        <fullName evidence="3">Nucleotide-binding universal stress protein, UspA family</fullName>
    </submittedName>
</protein>
<dbReference type="InterPro" id="IPR006015">
    <property type="entry name" value="Universal_stress_UspA"/>
</dbReference>
<name>A0A1H8IQB4_9BACI</name>
<gene>
    <name evidence="3" type="ORF">SAMN05192533_1183</name>
</gene>
<dbReference type="PRINTS" id="PR01438">
    <property type="entry name" value="UNVRSLSTRESS"/>
</dbReference>
<evidence type="ECO:0000313" key="3">
    <source>
        <dbReference type="EMBL" id="SEN70561.1"/>
    </source>
</evidence>
<dbReference type="Proteomes" id="UP000198553">
    <property type="component" value="Unassembled WGS sequence"/>
</dbReference>
<dbReference type="STRING" id="930146.SAMN05192533_1183"/>
<comment type="similarity">
    <text evidence="1">Belongs to the universal stress protein A family.</text>
</comment>
<organism evidence="3 4">
    <name type="scientific">Mesobacillus persicus</name>
    <dbReference type="NCBI Taxonomy" id="930146"/>
    <lineage>
        <taxon>Bacteria</taxon>
        <taxon>Bacillati</taxon>
        <taxon>Bacillota</taxon>
        <taxon>Bacilli</taxon>
        <taxon>Bacillales</taxon>
        <taxon>Bacillaceae</taxon>
        <taxon>Mesobacillus</taxon>
    </lineage>
</organism>
<dbReference type="EMBL" id="FOBW01000018">
    <property type="protein sequence ID" value="SEN70561.1"/>
    <property type="molecule type" value="Genomic_DNA"/>
</dbReference>
<dbReference type="InterPro" id="IPR014729">
    <property type="entry name" value="Rossmann-like_a/b/a_fold"/>
</dbReference>
<accession>A0A1H8IQB4</accession>